<dbReference type="AlphaFoldDB" id="A0A6J4VDA7"/>
<sequence length="129" mass="14807">MSPTSRSVMAVRSNLSSPSSQEKNAPQSPTIQERIADFKKSVCEMTLEYEHLKKLHREQTTDVEGYYKQAQEAIKLNNYSLARKLLIQHRALMAFNNTQASRLEHIERTLPTLKKTLIKLDPEAESVFC</sequence>
<evidence type="ECO:0000256" key="1">
    <source>
        <dbReference type="SAM" id="MobiDB-lite"/>
    </source>
</evidence>
<proteinExistence type="predicted"/>
<organism evidence="2">
    <name type="scientific">uncultured Synechococcales cyanobacterium</name>
    <dbReference type="NCBI Taxonomy" id="1936017"/>
    <lineage>
        <taxon>Bacteria</taxon>
        <taxon>Bacillati</taxon>
        <taxon>Cyanobacteriota</taxon>
        <taxon>Cyanophyceae</taxon>
        <taxon>Synechococcales</taxon>
        <taxon>environmental samples</taxon>
    </lineage>
</organism>
<reference evidence="2" key="1">
    <citation type="submission" date="2020-02" db="EMBL/GenBank/DDBJ databases">
        <authorList>
            <person name="Meier V. D."/>
        </authorList>
    </citation>
    <scope>NUCLEOTIDE SEQUENCE</scope>
    <source>
        <strain evidence="2">AVDCRST_MAG81</strain>
    </source>
</reference>
<protein>
    <submittedName>
        <fullName evidence="2">Uncharacterized protein</fullName>
    </submittedName>
</protein>
<evidence type="ECO:0000313" key="2">
    <source>
        <dbReference type="EMBL" id="CAA9575475.1"/>
    </source>
</evidence>
<dbReference type="EMBL" id="CADCWO010000119">
    <property type="protein sequence ID" value="CAA9575475.1"/>
    <property type="molecule type" value="Genomic_DNA"/>
</dbReference>
<accession>A0A6J4VDA7</accession>
<name>A0A6J4VDA7_9CYAN</name>
<feature type="region of interest" description="Disordered" evidence="1">
    <location>
        <begin position="1"/>
        <end position="30"/>
    </location>
</feature>
<gene>
    <name evidence="2" type="ORF">AVDCRST_MAG81-2173</name>
</gene>